<dbReference type="InterPro" id="IPR014756">
    <property type="entry name" value="Ig_E-set"/>
</dbReference>
<gene>
    <name evidence="1" type="ORF">DFA_07932</name>
</gene>
<dbReference type="InterPro" id="IPR053331">
    <property type="entry name" value="EGF-like_comC"/>
</dbReference>
<sequence>MSNQTCIPKSTHPSEQIKGYCPFNAGEPSLTPVGEHYIYMSGPPWSFKTSDDHNVAYSVCELEPISEVYVPSIGTDGGSITINNLSQFNISTINITFYNPSKQLSKSCQITQTNETSVTCIVPRLSGFHNVIVQDASGTSSTHYAWQPYPPFIKAVYPSFEANGLVILIGDNFGDDTNNRVSVHVSTSNIPCNITSMYQCFNQSLDMIGYEAFRFWQGVSNNSVYNIYDRTVSSNIRNVKYYTPLITFYTTDTPIIDSVTNIQFGQASPITIKGNHFGKDHSYVLVFFNEKDTNTLCKSPRFIGNSYRQMTCLLDFGLSNPRDLQLLSGSCECDIGYDPHVDCSSLAKRYQLLNTTVFNITTSTLSTNQTITGVIVNFTTGIQFIREIIHDNSIIRSMSMDVVSWAQDNQTQGNLTSFGESIFYGTTNNQSTRFHVTIGQFPNTTINTFAGEDMQLSSNSLKYTIKIIDWVWSSPFSTLQVIFHSRSDSVEYD</sequence>
<dbReference type="GeneID" id="14869741"/>
<dbReference type="RefSeq" id="XP_004355425.1">
    <property type="nucleotide sequence ID" value="XM_004355373.1"/>
</dbReference>
<reference evidence="2" key="1">
    <citation type="journal article" date="2011" name="Genome Res.">
        <title>Phylogeny-wide analysis of social amoeba genomes highlights ancient origins for complex intercellular communication.</title>
        <authorList>
            <person name="Heidel A.J."/>
            <person name="Lawal H.M."/>
            <person name="Felder M."/>
            <person name="Schilde C."/>
            <person name="Helps N.R."/>
            <person name="Tunggal B."/>
            <person name="Rivero F."/>
            <person name="John U."/>
            <person name="Schleicher M."/>
            <person name="Eichinger L."/>
            <person name="Platzer M."/>
            <person name="Noegel A.A."/>
            <person name="Schaap P."/>
            <person name="Gloeckner G."/>
        </authorList>
    </citation>
    <scope>NUCLEOTIDE SEQUENCE [LARGE SCALE GENOMIC DNA]</scope>
    <source>
        <strain evidence="2">SH3</strain>
    </source>
</reference>
<dbReference type="AlphaFoldDB" id="F4Q437"/>
<evidence type="ECO:0008006" key="3">
    <source>
        <dbReference type="Google" id="ProtNLM"/>
    </source>
</evidence>
<accession>F4Q437</accession>
<dbReference type="Proteomes" id="UP000007797">
    <property type="component" value="Unassembled WGS sequence"/>
</dbReference>
<protein>
    <recommendedName>
        <fullName evidence="3">IPT/TIG domain-containing protein</fullName>
    </recommendedName>
</protein>
<proteinExistence type="predicted"/>
<organism evidence="1 2">
    <name type="scientific">Cavenderia fasciculata</name>
    <name type="common">Slime mold</name>
    <name type="synonym">Dictyostelium fasciculatum</name>
    <dbReference type="NCBI Taxonomy" id="261658"/>
    <lineage>
        <taxon>Eukaryota</taxon>
        <taxon>Amoebozoa</taxon>
        <taxon>Evosea</taxon>
        <taxon>Eumycetozoa</taxon>
        <taxon>Dictyostelia</taxon>
        <taxon>Acytosteliales</taxon>
        <taxon>Cavenderiaceae</taxon>
        <taxon>Cavenderia</taxon>
    </lineage>
</organism>
<dbReference type="InterPro" id="IPR013783">
    <property type="entry name" value="Ig-like_fold"/>
</dbReference>
<name>F4Q437_CACFS</name>
<dbReference type="Gene3D" id="2.60.40.10">
    <property type="entry name" value="Immunoglobulins"/>
    <property type="match status" value="1"/>
</dbReference>
<keyword evidence="2" id="KW-1185">Reference proteome</keyword>
<dbReference type="PANTHER" id="PTHR24032">
    <property type="entry name" value="EGF-LIKE DOMAIN-CONTAINING PROTEIN-RELATED-RELATED"/>
    <property type="match status" value="1"/>
</dbReference>
<dbReference type="EMBL" id="GL883021">
    <property type="protein sequence ID" value="EGG16951.1"/>
    <property type="molecule type" value="Genomic_DNA"/>
</dbReference>
<dbReference type="KEGG" id="dfa:DFA_07932"/>
<evidence type="ECO:0000313" key="1">
    <source>
        <dbReference type="EMBL" id="EGG16951.1"/>
    </source>
</evidence>
<dbReference type="SUPFAM" id="SSF81296">
    <property type="entry name" value="E set domains"/>
    <property type="match status" value="1"/>
</dbReference>
<evidence type="ECO:0000313" key="2">
    <source>
        <dbReference type="Proteomes" id="UP000007797"/>
    </source>
</evidence>